<dbReference type="AlphaFoldDB" id="A0A0G1X9C8"/>
<protein>
    <recommendedName>
        <fullName evidence="3">Zinc-binding domain-containing protein</fullName>
    </recommendedName>
</protein>
<name>A0A0G1X9C8_9BACT</name>
<evidence type="ECO:0008006" key="3">
    <source>
        <dbReference type="Google" id="ProtNLM"/>
    </source>
</evidence>
<reference evidence="1 2" key="1">
    <citation type="journal article" date="2015" name="Nature">
        <title>rRNA introns, odd ribosomes, and small enigmatic genomes across a large radiation of phyla.</title>
        <authorList>
            <person name="Brown C.T."/>
            <person name="Hug L.A."/>
            <person name="Thomas B.C."/>
            <person name="Sharon I."/>
            <person name="Castelle C.J."/>
            <person name="Singh A."/>
            <person name="Wilkins M.J."/>
            <person name="Williams K.H."/>
            <person name="Banfield J.F."/>
        </authorList>
    </citation>
    <scope>NUCLEOTIDE SEQUENCE [LARGE SCALE GENOMIC DNA]</scope>
</reference>
<proteinExistence type="predicted"/>
<organism evidence="1 2">
    <name type="scientific">Candidatus Jorgensenbacteria bacterium GW2011_GWA1_48_11</name>
    <dbReference type="NCBI Taxonomy" id="1618660"/>
    <lineage>
        <taxon>Bacteria</taxon>
        <taxon>Candidatus Joergenseniibacteriota</taxon>
    </lineage>
</organism>
<evidence type="ECO:0000313" key="1">
    <source>
        <dbReference type="EMBL" id="KKU90960.1"/>
    </source>
</evidence>
<dbReference type="Proteomes" id="UP000034956">
    <property type="component" value="Unassembled WGS sequence"/>
</dbReference>
<comment type="caution">
    <text evidence="1">The sequence shown here is derived from an EMBL/GenBank/DDBJ whole genome shotgun (WGS) entry which is preliminary data.</text>
</comment>
<dbReference type="EMBL" id="LCPF01000005">
    <property type="protein sequence ID" value="KKU90960.1"/>
    <property type="molecule type" value="Genomic_DNA"/>
</dbReference>
<gene>
    <name evidence="1" type="ORF">UY23_C0005G0056</name>
</gene>
<sequence length="588" mass="69187">MANAETIICQNCKTSFEIEASDFQFYERIKVPPPTWCPECRMKRRMLFRNEFNMHKSKCAFCGKETLSHHSSKVMFPVYCNECWWSDKWDPMEYSRDYNPNKNFFVQWKELSDTVPRPSLEAYQNENSPYSDYTWFSKNVYLSPSTISSDNVSYSKSAWNCRDAFDSMVVMGSESIYEALDSEHCVNCKFISDCKDCLDGSYLFDCRNSSNCFMSSNLRNKKFVFRNEQLTEEEYRKRMSAMDRGYKIQIELYSEYVRLRENALHKYANMVKCTNSSGSNLTYCKNAKYCFNSHNCEDVKYGAQMSRAKDVQDMYGVGDKESSLLYEGVNVGYLDSNIFFSTNTFENCARLQYCDYCRVSQDLFGCIGLRNKRYCILNKQYDKDEYESLQERIIKGMSDKPHIDLKGNVYKYGEFFPVEFSPFAYNEALTQFYFPIKRDDAIRLGYGWMESAAREHQVTLKAEEIPNSIEEIKDEILDQVIGCGHKQECGHNCTLAFKITPQELQFYRKTEIPIPRLCAGCRRGERRALYNPIKLWHRQCMCDYKVYENSIKHQHHLDSRCLNEFETSYSLERKEVVYCEACYNAEVV</sequence>
<accession>A0A0G1X9C8</accession>
<evidence type="ECO:0000313" key="2">
    <source>
        <dbReference type="Proteomes" id="UP000034956"/>
    </source>
</evidence>